<feature type="transmembrane region" description="Helical" evidence="1">
    <location>
        <begin position="156"/>
        <end position="176"/>
    </location>
</feature>
<reference evidence="3" key="1">
    <citation type="submission" date="2021-12" db="EMBL/GenBank/DDBJ databases">
        <authorList>
            <person name="King R."/>
        </authorList>
    </citation>
    <scope>NUCLEOTIDE SEQUENCE</scope>
</reference>
<keyword evidence="1" id="KW-1133">Transmembrane helix</keyword>
<keyword evidence="1" id="KW-0812">Transmembrane</keyword>
<protein>
    <recommendedName>
        <fullName evidence="5">Odorant receptor</fullName>
    </recommendedName>
</protein>
<accession>A0A9P0C5C2</accession>
<feature type="transmembrane region" description="Helical" evidence="1">
    <location>
        <begin position="259"/>
        <end position="280"/>
    </location>
</feature>
<organism evidence="3 4">
    <name type="scientific">Diatraea saccharalis</name>
    <name type="common">sugarcane borer</name>
    <dbReference type="NCBI Taxonomy" id="40085"/>
    <lineage>
        <taxon>Eukaryota</taxon>
        <taxon>Metazoa</taxon>
        <taxon>Ecdysozoa</taxon>
        <taxon>Arthropoda</taxon>
        <taxon>Hexapoda</taxon>
        <taxon>Insecta</taxon>
        <taxon>Pterygota</taxon>
        <taxon>Neoptera</taxon>
        <taxon>Endopterygota</taxon>
        <taxon>Lepidoptera</taxon>
        <taxon>Glossata</taxon>
        <taxon>Ditrysia</taxon>
        <taxon>Pyraloidea</taxon>
        <taxon>Crambidae</taxon>
        <taxon>Crambinae</taxon>
        <taxon>Diatraea</taxon>
    </lineage>
</organism>
<sequence>MDPPLKITVLLFIAISVVNQDTMNASKSLKETHPQKYYLKLMCKFIYFMGMGDCWYEKTKRSKTHKVLYGIWAFIINAYVILTTINGVLANFRSDLLVKERNDLIQFSFAHPSFCLKYIILIFQKERVRVLLERMLEGTRSIYSSVEIDRASMKSAFIYVSSMVVSTFGTLLFATIDGIWTHIKEGIPIRTEVVLYPTRSDSGVFVNILRVMVELHWWCIVTYMLLVNALSTFSLTFTGYKFKLVRRCAQNMQYAIGNIYSIQVIETTALMVMTLVRLVASMVGTSIFHSGWDMVPVSKSLRCMVVVSIQRSQVPVYMSAFGIIMLSHANFVTLMRSSYSFFAVMY</sequence>
<evidence type="ECO:0000313" key="4">
    <source>
        <dbReference type="Proteomes" id="UP001153714"/>
    </source>
</evidence>
<feature type="chain" id="PRO_5040206403" description="Odorant receptor" evidence="2">
    <location>
        <begin position="21"/>
        <end position="346"/>
    </location>
</feature>
<evidence type="ECO:0008006" key="5">
    <source>
        <dbReference type="Google" id="ProtNLM"/>
    </source>
</evidence>
<feature type="transmembrane region" description="Helical" evidence="1">
    <location>
        <begin position="314"/>
        <end position="335"/>
    </location>
</feature>
<feature type="signal peptide" evidence="2">
    <location>
        <begin position="1"/>
        <end position="20"/>
    </location>
</feature>
<evidence type="ECO:0000256" key="2">
    <source>
        <dbReference type="SAM" id="SignalP"/>
    </source>
</evidence>
<dbReference type="OrthoDB" id="7377833at2759"/>
<evidence type="ECO:0000313" key="3">
    <source>
        <dbReference type="EMBL" id="CAH0757939.1"/>
    </source>
</evidence>
<reference evidence="3" key="2">
    <citation type="submission" date="2022-10" db="EMBL/GenBank/DDBJ databases">
        <authorList>
            <consortium name="ENA_rothamsted_submissions"/>
            <consortium name="culmorum"/>
            <person name="King R."/>
        </authorList>
    </citation>
    <scope>NUCLEOTIDE SEQUENCE</scope>
</reference>
<gene>
    <name evidence="3" type="ORF">DIATSA_LOCUS8440</name>
</gene>
<feature type="transmembrane region" description="Helical" evidence="1">
    <location>
        <begin position="215"/>
        <end position="238"/>
    </location>
</feature>
<name>A0A9P0C5C2_9NEOP</name>
<feature type="transmembrane region" description="Helical" evidence="1">
    <location>
        <begin position="104"/>
        <end position="123"/>
    </location>
</feature>
<evidence type="ECO:0000256" key="1">
    <source>
        <dbReference type="SAM" id="Phobius"/>
    </source>
</evidence>
<keyword evidence="2" id="KW-0732">Signal</keyword>
<dbReference type="EMBL" id="OU893334">
    <property type="protein sequence ID" value="CAH0757939.1"/>
    <property type="molecule type" value="Genomic_DNA"/>
</dbReference>
<proteinExistence type="predicted"/>
<keyword evidence="1" id="KW-0472">Membrane</keyword>
<dbReference type="AlphaFoldDB" id="A0A9P0C5C2"/>
<keyword evidence="4" id="KW-1185">Reference proteome</keyword>
<dbReference type="Proteomes" id="UP001153714">
    <property type="component" value="Chromosome 3"/>
</dbReference>
<feature type="transmembrane region" description="Helical" evidence="1">
    <location>
        <begin position="68"/>
        <end position="92"/>
    </location>
</feature>